<gene>
    <name evidence="1" type="ORF">GCM10009067_39830</name>
</gene>
<protein>
    <submittedName>
        <fullName evidence="1">Uncharacterized protein</fullName>
    </submittedName>
</protein>
<reference evidence="1" key="2">
    <citation type="submission" date="2020-09" db="EMBL/GenBank/DDBJ databases">
        <authorList>
            <person name="Sun Q."/>
            <person name="Ohkuma M."/>
        </authorList>
    </citation>
    <scope>NUCLEOTIDE SEQUENCE</scope>
    <source>
        <strain evidence="1">JCM 19018</strain>
    </source>
</reference>
<accession>A0A830EWY7</accession>
<proteinExistence type="predicted"/>
<organism evidence="1 2">
    <name type="scientific">Haloarcula sebkhae</name>
    <dbReference type="NCBI Taxonomy" id="932660"/>
    <lineage>
        <taxon>Archaea</taxon>
        <taxon>Methanobacteriati</taxon>
        <taxon>Methanobacteriota</taxon>
        <taxon>Stenosarchaea group</taxon>
        <taxon>Halobacteria</taxon>
        <taxon>Halobacteriales</taxon>
        <taxon>Haloarculaceae</taxon>
        <taxon>Haloarcula</taxon>
    </lineage>
</organism>
<sequence>MAVAGCMSEPRNRNLGFKTLSIIPVDSGKFKLEGEVRSSSRNADENWATFHNVSVVGYQSSKSVVFRNYIGTVTPGYDGIRNISTVTETLPKFITLVADETPCDDSTDISILTLNEGEKTYSEARHRKCKEPELPRIPE</sequence>
<dbReference type="EMBL" id="BMPD01000011">
    <property type="protein sequence ID" value="GGK83716.1"/>
    <property type="molecule type" value="Genomic_DNA"/>
</dbReference>
<comment type="caution">
    <text evidence="1">The sequence shown here is derived from an EMBL/GenBank/DDBJ whole genome shotgun (WGS) entry which is preliminary data.</text>
</comment>
<dbReference type="Proteomes" id="UP000614221">
    <property type="component" value="Unassembled WGS sequence"/>
</dbReference>
<reference evidence="1" key="1">
    <citation type="journal article" date="2014" name="Int. J. Syst. Evol. Microbiol.">
        <title>Complete genome sequence of Corynebacterium casei LMG S-19264T (=DSM 44701T), isolated from a smear-ripened cheese.</title>
        <authorList>
            <consortium name="US DOE Joint Genome Institute (JGI-PGF)"/>
            <person name="Walter F."/>
            <person name="Albersmeier A."/>
            <person name="Kalinowski J."/>
            <person name="Ruckert C."/>
        </authorList>
    </citation>
    <scope>NUCLEOTIDE SEQUENCE</scope>
    <source>
        <strain evidence="1">JCM 19018</strain>
    </source>
</reference>
<name>A0A830EWY7_9EURY</name>
<evidence type="ECO:0000313" key="1">
    <source>
        <dbReference type="EMBL" id="GGK83716.1"/>
    </source>
</evidence>
<dbReference type="AlphaFoldDB" id="A0A830EWY7"/>
<evidence type="ECO:0000313" key="2">
    <source>
        <dbReference type="Proteomes" id="UP000614221"/>
    </source>
</evidence>